<evidence type="ECO:0000256" key="12">
    <source>
        <dbReference type="ARBA" id="ARBA00023012"/>
    </source>
</evidence>
<keyword evidence="8" id="KW-0547">Nucleotide-binding</keyword>
<gene>
    <name evidence="18" type="ORF">LF65_03155</name>
</gene>
<protein>
    <recommendedName>
        <fullName evidence="3">histidine kinase</fullName>
        <ecNumber evidence="3">2.7.13.3</ecNumber>
    </recommendedName>
</protein>
<keyword evidence="12" id="KW-0902">Two-component regulatory system</keyword>
<dbReference type="EC" id="2.7.13.3" evidence="3"/>
<comment type="subcellular location">
    <subcellularLocation>
        <location evidence="2">Cell membrane</location>
        <topology evidence="2">Multi-pass membrane protein</topology>
    </subcellularLocation>
</comment>
<dbReference type="GO" id="GO:0005886">
    <property type="term" value="C:plasma membrane"/>
    <property type="evidence" value="ECO:0007669"/>
    <property type="project" value="UniProtKB-SubCell"/>
</dbReference>
<dbReference type="Pfam" id="PF06580">
    <property type="entry name" value="His_kinase"/>
    <property type="match status" value="1"/>
</dbReference>
<feature type="transmembrane region" description="Helical" evidence="15">
    <location>
        <begin position="176"/>
        <end position="200"/>
    </location>
</feature>
<keyword evidence="7 15" id="KW-0812">Transmembrane</keyword>
<keyword evidence="14" id="KW-0175">Coiled coil</keyword>
<dbReference type="KEGG" id="cbei:LF65_03155"/>
<feature type="coiled-coil region" evidence="14">
    <location>
        <begin position="259"/>
        <end position="286"/>
    </location>
</feature>
<keyword evidence="9 18" id="KW-0418">Kinase</keyword>
<dbReference type="AlphaFoldDB" id="A0A0B5QFJ7"/>
<dbReference type="InterPro" id="IPR005467">
    <property type="entry name" value="His_kinase_dom"/>
</dbReference>
<dbReference type="PROSITE" id="PS50109">
    <property type="entry name" value="HIS_KIN"/>
    <property type="match status" value="1"/>
</dbReference>
<evidence type="ECO:0000256" key="8">
    <source>
        <dbReference type="ARBA" id="ARBA00022741"/>
    </source>
</evidence>
<dbReference type="InterPro" id="IPR003594">
    <property type="entry name" value="HATPase_dom"/>
</dbReference>
<organism evidence="18 19">
    <name type="scientific">Clostridium beijerinckii</name>
    <name type="common">Clostridium MP</name>
    <dbReference type="NCBI Taxonomy" id="1520"/>
    <lineage>
        <taxon>Bacteria</taxon>
        <taxon>Bacillati</taxon>
        <taxon>Bacillota</taxon>
        <taxon>Clostridia</taxon>
        <taxon>Eubacteriales</taxon>
        <taxon>Clostridiaceae</taxon>
        <taxon>Clostridium</taxon>
    </lineage>
</organism>
<feature type="domain" description="HAMP" evidence="17">
    <location>
        <begin position="201"/>
        <end position="254"/>
    </location>
</feature>
<evidence type="ECO:0000256" key="6">
    <source>
        <dbReference type="ARBA" id="ARBA00022679"/>
    </source>
</evidence>
<evidence type="ECO:0000256" key="11">
    <source>
        <dbReference type="ARBA" id="ARBA00022989"/>
    </source>
</evidence>
<dbReference type="InterPro" id="IPR050640">
    <property type="entry name" value="Bact_2-comp_sensor_kinase"/>
</dbReference>
<evidence type="ECO:0000259" key="17">
    <source>
        <dbReference type="PROSITE" id="PS50885"/>
    </source>
</evidence>
<keyword evidence="11 15" id="KW-1133">Transmembrane helix</keyword>
<dbReference type="OrthoDB" id="9809348at2"/>
<evidence type="ECO:0000256" key="5">
    <source>
        <dbReference type="ARBA" id="ARBA00022553"/>
    </source>
</evidence>
<evidence type="ECO:0000313" key="19">
    <source>
        <dbReference type="Proteomes" id="UP000031866"/>
    </source>
</evidence>
<dbReference type="PRINTS" id="PR00344">
    <property type="entry name" value="BCTRLSENSOR"/>
</dbReference>
<dbReference type="PANTHER" id="PTHR34220:SF11">
    <property type="entry name" value="SENSOR PROTEIN KINASE HPTS"/>
    <property type="match status" value="1"/>
</dbReference>
<evidence type="ECO:0000256" key="13">
    <source>
        <dbReference type="ARBA" id="ARBA00023136"/>
    </source>
</evidence>
<dbReference type="Gene3D" id="6.10.340.10">
    <property type="match status" value="1"/>
</dbReference>
<name>A0A0B5QFJ7_CLOBE</name>
<reference evidence="19" key="1">
    <citation type="submission" date="2014-12" db="EMBL/GenBank/DDBJ databases">
        <title>Genome sequence of Clostridium beijerinckii strain 59B.</title>
        <authorList>
            <person name="Little G.T."/>
            <person name="Minton N.P."/>
        </authorList>
    </citation>
    <scope>NUCLEOTIDE SEQUENCE [LARGE SCALE GENOMIC DNA]</scope>
    <source>
        <strain evidence="19">59B</strain>
    </source>
</reference>
<proteinExistence type="predicted"/>
<dbReference type="EMBL" id="CP010086">
    <property type="protein sequence ID" value="AJG99720.1"/>
    <property type="molecule type" value="Genomic_DNA"/>
</dbReference>
<dbReference type="Proteomes" id="UP000031866">
    <property type="component" value="Chromosome"/>
</dbReference>
<keyword evidence="4" id="KW-1003">Cell membrane</keyword>
<dbReference type="PROSITE" id="PS50885">
    <property type="entry name" value="HAMP"/>
    <property type="match status" value="1"/>
</dbReference>
<dbReference type="SMART" id="SM00387">
    <property type="entry name" value="HATPase_c"/>
    <property type="match status" value="1"/>
</dbReference>
<evidence type="ECO:0000256" key="4">
    <source>
        <dbReference type="ARBA" id="ARBA00022475"/>
    </source>
</evidence>
<dbReference type="InterPro" id="IPR004358">
    <property type="entry name" value="Sig_transdc_His_kin-like_C"/>
</dbReference>
<keyword evidence="5" id="KW-0597">Phosphoprotein</keyword>
<evidence type="ECO:0000256" key="14">
    <source>
        <dbReference type="SAM" id="Coils"/>
    </source>
</evidence>
<dbReference type="GO" id="GO:0005524">
    <property type="term" value="F:ATP binding"/>
    <property type="evidence" value="ECO:0007669"/>
    <property type="project" value="UniProtKB-KW"/>
</dbReference>
<evidence type="ECO:0000256" key="3">
    <source>
        <dbReference type="ARBA" id="ARBA00012438"/>
    </source>
</evidence>
<dbReference type="Gene3D" id="3.30.565.10">
    <property type="entry name" value="Histidine kinase-like ATPase, C-terminal domain"/>
    <property type="match status" value="1"/>
</dbReference>
<keyword evidence="13 15" id="KW-0472">Membrane</keyword>
<evidence type="ECO:0000256" key="2">
    <source>
        <dbReference type="ARBA" id="ARBA00004651"/>
    </source>
</evidence>
<evidence type="ECO:0000256" key="7">
    <source>
        <dbReference type="ARBA" id="ARBA00022692"/>
    </source>
</evidence>
<evidence type="ECO:0000313" key="18">
    <source>
        <dbReference type="EMBL" id="AJG99720.1"/>
    </source>
</evidence>
<dbReference type="STRING" id="1520.LF65_03155"/>
<dbReference type="GO" id="GO:0000155">
    <property type="term" value="F:phosphorelay sensor kinase activity"/>
    <property type="evidence" value="ECO:0007669"/>
    <property type="project" value="InterPro"/>
</dbReference>
<dbReference type="InterPro" id="IPR003660">
    <property type="entry name" value="HAMP_dom"/>
</dbReference>
<sequence>MKTKSLNSKFIMFIICLIIPICICNIISLAMSKKIEDGYVNMLNNMLITNEIKQHVDSSLDNFNQYILNGTPSKKESYNNEVILAKQKIGRLKKNSDDVNQYILRDLDNTLDSYIESSKNTISAYENKEGYVFYYDDFVAAKNIASYCDAYASTLMQNFLEANSIAYKELNRNSSVIYIGLATYLILILALCVVYALTFIRHISEGLKGMVEISNKVSKGQFEYYEGNKTDIYELDILTKTFNTMITDIKNLISSLNGKIVLEKKLKEEEMKNLKYENALKEFDLKVLQSQINPHFLFNTLNCINATAIMENAITTSKLIKSVSNILRYSLRSMSTNALLEDEIKIVKDYIYIQECRFDDRVKFNLSTNMDMKKVKVPGMTIQPLVENAFIHGIEGKEDGGYINIYINEENGECNVLIEDNGVGISKEVLDKINNYNYDAKHTGHTTGLGINIVEKRLRYLYNKKNMFKVESEEGKGTKVYLKIPIMGDENNDENINC</sequence>
<evidence type="ECO:0000259" key="16">
    <source>
        <dbReference type="PROSITE" id="PS50109"/>
    </source>
</evidence>
<evidence type="ECO:0000256" key="1">
    <source>
        <dbReference type="ARBA" id="ARBA00000085"/>
    </source>
</evidence>
<dbReference type="RefSeq" id="WP_041897214.1">
    <property type="nucleotide sequence ID" value="NZ_CP010086.2"/>
</dbReference>
<comment type="catalytic activity">
    <reaction evidence="1">
        <text>ATP + protein L-histidine = ADP + protein N-phospho-L-histidine.</text>
        <dbReference type="EC" id="2.7.13.3"/>
    </reaction>
</comment>
<accession>A0A0B5QFJ7</accession>
<dbReference type="PANTHER" id="PTHR34220">
    <property type="entry name" value="SENSOR HISTIDINE KINASE YPDA"/>
    <property type="match status" value="1"/>
</dbReference>
<evidence type="ECO:0000256" key="9">
    <source>
        <dbReference type="ARBA" id="ARBA00022777"/>
    </source>
</evidence>
<keyword evidence="10" id="KW-0067">ATP-binding</keyword>
<evidence type="ECO:0000256" key="10">
    <source>
        <dbReference type="ARBA" id="ARBA00022840"/>
    </source>
</evidence>
<dbReference type="InterPro" id="IPR010559">
    <property type="entry name" value="Sig_transdc_His_kin_internal"/>
</dbReference>
<feature type="domain" description="Histidine kinase" evidence="16">
    <location>
        <begin position="318"/>
        <end position="488"/>
    </location>
</feature>
<evidence type="ECO:0000256" key="15">
    <source>
        <dbReference type="SAM" id="Phobius"/>
    </source>
</evidence>
<dbReference type="InterPro" id="IPR036890">
    <property type="entry name" value="HATPase_C_sf"/>
</dbReference>
<keyword evidence="6" id="KW-0808">Transferase</keyword>
<dbReference type="Pfam" id="PF02518">
    <property type="entry name" value="HATPase_c"/>
    <property type="match status" value="1"/>
</dbReference>
<dbReference type="SUPFAM" id="SSF55874">
    <property type="entry name" value="ATPase domain of HSP90 chaperone/DNA topoisomerase II/histidine kinase"/>
    <property type="match status" value="1"/>
</dbReference>